<name>A0AAD6V2U1_9AGAR</name>
<evidence type="ECO:0000256" key="1">
    <source>
        <dbReference type="SAM" id="MobiDB-lite"/>
    </source>
</evidence>
<feature type="region of interest" description="Disordered" evidence="1">
    <location>
        <begin position="265"/>
        <end position="291"/>
    </location>
</feature>
<proteinExistence type="predicted"/>
<protein>
    <submittedName>
        <fullName evidence="3">Uncharacterized protein</fullName>
    </submittedName>
</protein>
<comment type="caution">
    <text evidence="3">The sequence shown here is derived from an EMBL/GenBank/DDBJ whole genome shotgun (WGS) entry which is preliminary data.</text>
</comment>
<reference evidence="3" key="1">
    <citation type="submission" date="2023-03" db="EMBL/GenBank/DDBJ databases">
        <title>Massive genome expansion in bonnet fungi (Mycena s.s.) driven by repeated elements and novel gene families across ecological guilds.</title>
        <authorList>
            <consortium name="Lawrence Berkeley National Laboratory"/>
            <person name="Harder C.B."/>
            <person name="Miyauchi S."/>
            <person name="Viragh M."/>
            <person name="Kuo A."/>
            <person name="Thoen E."/>
            <person name="Andreopoulos B."/>
            <person name="Lu D."/>
            <person name="Skrede I."/>
            <person name="Drula E."/>
            <person name="Henrissat B."/>
            <person name="Morin E."/>
            <person name="Kohler A."/>
            <person name="Barry K."/>
            <person name="LaButti K."/>
            <person name="Morin E."/>
            <person name="Salamov A."/>
            <person name="Lipzen A."/>
            <person name="Mereny Z."/>
            <person name="Hegedus B."/>
            <person name="Baldrian P."/>
            <person name="Stursova M."/>
            <person name="Weitz H."/>
            <person name="Taylor A."/>
            <person name="Grigoriev I.V."/>
            <person name="Nagy L.G."/>
            <person name="Martin F."/>
            <person name="Kauserud H."/>
        </authorList>
    </citation>
    <scope>NUCLEOTIDE SEQUENCE</scope>
    <source>
        <strain evidence="3">9144</strain>
    </source>
</reference>
<accession>A0AAD6V2U1</accession>
<gene>
    <name evidence="3" type="ORF">GGX14DRAFT_466091</name>
</gene>
<evidence type="ECO:0000256" key="2">
    <source>
        <dbReference type="SAM" id="Phobius"/>
    </source>
</evidence>
<organism evidence="3 4">
    <name type="scientific">Mycena pura</name>
    <dbReference type="NCBI Taxonomy" id="153505"/>
    <lineage>
        <taxon>Eukaryota</taxon>
        <taxon>Fungi</taxon>
        <taxon>Dikarya</taxon>
        <taxon>Basidiomycota</taxon>
        <taxon>Agaricomycotina</taxon>
        <taxon>Agaricomycetes</taxon>
        <taxon>Agaricomycetidae</taxon>
        <taxon>Agaricales</taxon>
        <taxon>Marasmiineae</taxon>
        <taxon>Mycenaceae</taxon>
        <taxon>Mycena</taxon>
    </lineage>
</organism>
<feature type="non-terminal residue" evidence="3">
    <location>
        <position position="364"/>
    </location>
</feature>
<feature type="compositionally biased region" description="Polar residues" evidence="1">
    <location>
        <begin position="18"/>
        <end position="34"/>
    </location>
</feature>
<keyword evidence="2" id="KW-0812">Transmembrane</keyword>
<dbReference type="AlphaFoldDB" id="A0AAD6V2U1"/>
<evidence type="ECO:0000313" key="4">
    <source>
        <dbReference type="Proteomes" id="UP001219525"/>
    </source>
</evidence>
<feature type="region of interest" description="Disordered" evidence="1">
    <location>
        <begin position="12"/>
        <end position="36"/>
    </location>
</feature>
<sequence length="364" mass="39551">MLKGSVPLIERGALMPAATSSEPQQASRSTSSHKPWSKLSRWLRDPTWSWNSTSIMRRWRDGGRLGSRDGANTARTFPTARWIMGQTELRERSNWLNIPVLSNDTNDPQILAGLIHVGEMLDNCQADLIGLMGRQTAAKADIGRDNADSGIVSPWQVPMDQLKIVEQSHMFALTCINKIITLKQAQVVASRNQVSTRSQLWKQMSGSSPRGSILSQNVASAEEDTTNDIQMTSVIAADSNIPLNSTNLLRASTLANHGVTFRSDDLGPGRFLPPGRDSPRAHPTHSCSRRNKHARKNLTVLLAIAFFGASITWSTVFSGARGDLGIISWSAGLFIVGAVGAGAASMLVAPEQDIVAKHPAARWT</sequence>
<evidence type="ECO:0000313" key="3">
    <source>
        <dbReference type="EMBL" id="KAJ7200765.1"/>
    </source>
</evidence>
<dbReference type="EMBL" id="JARJCW010000061">
    <property type="protein sequence ID" value="KAJ7200765.1"/>
    <property type="molecule type" value="Genomic_DNA"/>
</dbReference>
<keyword evidence="2" id="KW-0472">Membrane</keyword>
<feature type="transmembrane region" description="Helical" evidence="2">
    <location>
        <begin position="298"/>
        <end position="320"/>
    </location>
</feature>
<keyword evidence="4" id="KW-1185">Reference proteome</keyword>
<keyword evidence="2" id="KW-1133">Transmembrane helix</keyword>
<feature type="transmembrane region" description="Helical" evidence="2">
    <location>
        <begin position="326"/>
        <end position="349"/>
    </location>
</feature>
<dbReference type="Proteomes" id="UP001219525">
    <property type="component" value="Unassembled WGS sequence"/>
</dbReference>